<keyword evidence="1" id="KW-0472">Membrane</keyword>
<dbReference type="Proteomes" id="UP001201020">
    <property type="component" value="Chromosome"/>
</dbReference>
<feature type="transmembrane region" description="Helical" evidence="1">
    <location>
        <begin position="113"/>
        <end position="133"/>
    </location>
</feature>
<evidence type="ECO:0000313" key="2">
    <source>
        <dbReference type="EMBL" id="UJG41736.1"/>
    </source>
</evidence>
<evidence type="ECO:0000256" key="1">
    <source>
        <dbReference type="SAM" id="Phobius"/>
    </source>
</evidence>
<protein>
    <submittedName>
        <fullName evidence="2">Uncharacterized protein</fullName>
    </submittedName>
</protein>
<keyword evidence="1" id="KW-1133">Transmembrane helix</keyword>
<gene>
    <name evidence="2" type="ORF">K9W45_04540</name>
</gene>
<keyword evidence="1" id="KW-0812">Transmembrane</keyword>
<organism evidence="2">
    <name type="scientific">Candidatus Heimdallarchaeum aukensis</name>
    <dbReference type="NCBI Taxonomy" id="2876573"/>
    <lineage>
        <taxon>Archaea</taxon>
        <taxon>Promethearchaeati</taxon>
        <taxon>Candidatus Heimdallarchaeota</taxon>
        <taxon>Candidatus Heimdallarchaeia (ex Rinke et al. 2021) (nom. nud.)</taxon>
        <taxon>Candidatus Heimdallarchaeales</taxon>
        <taxon>Candidatus Heimdallarchaeaceae</taxon>
        <taxon>Candidatus Heimdallarchaeum</taxon>
    </lineage>
</organism>
<accession>A0A9Y1BMV9</accession>
<dbReference type="AlphaFoldDB" id="A0A9Y1BMV9"/>
<feature type="transmembrane region" description="Helical" evidence="1">
    <location>
        <begin position="164"/>
        <end position="181"/>
    </location>
</feature>
<feature type="transmembrane region" description="Helical" evidence="1">
    <location>
        <begin position="427"/>
        <end position="446"/>
    </location>
</feature>
<proteinExistence type="predicted"/>
<feature type="transmembrane region" description="Helical" evidence="1">
    <location>
        <begin position="45"/>
        <end position="66"/>
    </location>
</feature>
<reference evidence="2" key="1">
    <citation type="journal article" date="2022" name="Nat. Microbiol.">
        <title>Unique mobile elements and scalable gene flow at the prokaryote-eukaryote boundary revealed by circularized Asgard archaea genomes.</title>
        <authorList>
            <person name="Wu F."/>
            <person name="Speth D.R."/>
            <person name="Philosof A."/>
            <person name="Cremiere A."/>
            <person name="Narayanan A."/>
            <person name="Barco R.A."/>
            <person name="Connon S.A."/>
            <person name="Amend J.P."/>
            <person name="Antoshechkin I.A."/>
            <person name="Orphan V.J."/>
        </authorList>
    </citation>
    <scope>NUCLEOTIDE SEQUENCE</scope>
    <source>
        <strain evidence="2">PM71</strain>
    </source>
</reference>
<sequence>MKGEKEKVKDLKKVQSYLKDSKKNLLLLKRGKKPRRKLKFLIKDHLFFTILFLVLIVGATTIPLLIKEKTDDKIEQPEEKKVKETLTLLSTNFTDSEGIPINELGNYTESSKLIILSTLSFSMLYLAGFNITIEQLSLQKDNILSILNDGSFVQFNNNSQKLSIFYQFLGLYALIQLLYATKNTEIGFSIDILFNSLNKQLREYYNKENRLFIDKNATEAFLVDQSLALWVIAITILYFNVESIFEFYLPDIIQDVLYSLNQDYRNATTNKIVSSISNKTKEPIQLEVTSFDLLILVAALSRVNLLYDYFFDNDLSSINLFENIINQYTDEKLIVYEKRFLNGHLLIRNQCFFTLTSYLLHLTVTGNQSLNVVTTNYWKDNKGFIEEINANKFSAEANYYGLITLASPEWSKGEYFYIQDNYKGNAVTSRADVLTIFVSLVIVFIINKRRKRIK</sequence>
<name>A0A9Y1BMV9_9ARCH</name>
<dbReference type="EMBL" id="CP084166">
    <property type="protein sequence ID" value="UJG41736.1"/>
    <property type="molecule type" value="Genomic_DNA"/>
</dbReference>
<feature type="transmembrane region" description="Helical" evidence="1">
    <location>
        <begin position="227"/>
        <end position="249"/>
    </location>
</feature>